<sequence length="446" mass="43279">MRSMAHLGLKKISIHSILLATATAAALTLAGCGGGDSAATGGSGSTVTGQFVDATVVGLGYKCGTSSTLSGNTDANGQFTCKSGEAVAFYVGGILLGSVPSAQALVTPLDLVGAGATPGNTTVNNIVRFLMSISSTPATGGTLTIDPAVVTAATGKSVDFTKVLAADLDTLINAIKPAGATVATAADATAHMSNSLNALFAGAYSGNFSGSFSGTWNITIDAKGVVSGTATDSTGGTGVVTGSMATTMGTGSTYAFSGTGGGTPWVGTLNLNTRQFSGTWDDGAGAKGTFTGVTATTPVTTPGASGGSLTLAGTHNAGKASFTPADPVTCSSVNTGTLLNVNCVNPAAGDSLALQLIGTPAVGNTYTVNKSGTGSSPNTVMGVDYIQILNGAATWSSAGGGTVKITALSATSATLLFTGVGLYAVTATTPATGNMTLNGSITVGIR</sequence>
<feature type="signal peptide" evidence="1">
    <location>
        <begin position="1"/>
        <end position="26"/>
    </location>
</feature>
<dbReference type="Proteomes" id="UP000824366">
    <property type="component" value="Chromosome"/>
</dbReference>
<evidence type="ECO:0008006" key="4">
    <source>
        <dbReference type="Google" id="ProtNLM"/>
    </source>
</evidence>
<dbReference type="EMBL" id="AP024238">
    <property type="protein sequence ID" value="BCO26303.1"/>
    <property type="molecule type" value="Genomic_DNA"/>
</dbReference>
<keyword evidence="3" id="KW-1185">Reference proteome</keyword>
<proteinExistence type="predicted"/>
<evidence type="ECO:0000256" key="1">
    <source>
        <dbReference type="SAM" id="SignalP"/>
    </source>
</evidence>
<evidence type="ECO:0000313" key="3">
    <source>
        <dbReference type="Proteomes" id="UP000824366"/>
    </source>
</evidence>
<organism evidence="2 3">
    <name type="scientific">Rhodoferax lithotrophicus</name>
    <dbReference type="NCBI Taxonomy" id="2798804"/>
    <lineage>
        <taxon>Bacteria</taxon>
        <taxon>Pseudomonadati</taxon>
        <taxon>Pseudomonadota</taxon>
        <taxon>Betaproteobacteria</taxon>
        <taxon>Burkholderiales</taxon>
        <taxon>Comamonadaceae</taxon>
        <taxon>Rhodoferax</taxon>
    </lineage>
</organism>
<dbReference type="PROSITE" id="PS51257">
    <property type="entry name" value="PROKAR_LIPOPROTEIN"/>
    <property type="match status" value="1"/>
</dbReference>
<reference evidence="2 3" key="1">
    <citation type="journal article" date="2021" name="Microbiol. Spectr.">
        <title>A Single Bacterium Capable of Oxidation and Reduction of Iron at Circumneutral pH.</title>
        <authorList>
            <person name="Kato S."/>
            <person name="Ohkuma M."/>
        </authorList>
    </citation>
    <scope>NUCLEOTIDE SEQUENCE [LARGE SCALE GENOMIC DNA]</scope>
    <source>
        <strain evidence="2 3">MIZ03</strain>
    </source>
</reference>
<accession>A0ABM7MJA2</accession>
<name>A0ABM7MJA2_9BURK</name>
<protein>
    <recommendedName>
        <fullName evidence="4">Lipoprotein</fullName>
    </recommendedName>
</protein>
<dbReference type="RefSeq" id="WP_223909576.1">
    <property type="nucleotide sequence ID" value="NZ_AP024238.1"/>
</dbReference>
<feature type="chain" id="PRO_5045902064" description="Lipoprotein" evidence="1">
    <location>
        <begin position="27"/>
        <end position="446"/>
    </location>
</feature>
<evidence type="ECO:0000313" key="2">
    <source>
        <dbReference type="EMBL" id="BCO26303.1"/>
    </source>
</evidence>
<keyword evidence="1" id="KW-0732">Signal</keyword>
<gene>
    <name evidence="2" type="ORF">MIZ03_1183</name>
</gene>